<comment type="caution">
    <text evidence="1">The sequence shown here is derived from an EMBL/GenBank/DDBJ whole genome shotgun (WGS) entry which is preliminary data.</text>
</comment>
<organism evidence="1 2">
    <name type="scientific">Acaulospora colombiana</name>
    <dbReference type="NCBI Taxonomy" id="27376"/>
    <lineage>
        <taxon>Eukaryota</taxon>
        <taxon>Fungi</taxon>
        <taxon>Fungi incertae sedis</taxon>
        <taxon>Mucoromycota</taxon>
        <taxon>Glomeromycotina</taxon>
        <taxon>Glomeromycetes</taxon>
        <taxon>Diversisporales</taxon>
        <taxon>Acaulosporaceae</taxon>
        <taxon>Acaulospora</taxon>
    </lineage>
</organism>
<protein>
    <submittedName>
        <fullName evidence="1">9869_t:CDS:1</fullName>
    </submittedName>
</protein>
<reference evidence="1" key="1">
    <citation type="submission" date="2021-06" db="EMBL/GenBank/DDBJ databases">
        <authorList>
            <person name="Kallberg Y."/>
            <person name="Tangrot J."/>
            <person name="Rosling A."/>
        </authorList>
    </citation>
    <scope>NUCLEOTIDE SEQUENCE</scope>
    <source>
        <strain evidence="1">CL356</strain>
    </source>
</reference>
<proteinExistence type="predicted"/>
<feature type="non-terminal residue" evidence="1">
    <location>
        <position position="447"/>
    </location>
</feature>
<dbReference type="Proteomes" id="UP000789525">
    <property type="component" value="Unassembled WGS sequence"/>
</dbReference>
<name>A0ACA9M8N3_9GLOM</name>
<accession>A0ACA9M8N3</accession>
<gene>
    <name evidence="1" type="ORF">ACOLOM_LOCUS5802</name>
</gene>
<dbReference type="EMBL" id="CAJVPT010011093">
    <property type="protein sequence ID" value="CAG8576427.1"/>
    <property type="molecule type" value="Genomic_DNA"/>
</dbReference>
<sequence>MEALSISNVHHWLVSWPFNQSSAVIILTICGLFLTPLLISRSSRRNINKVSEEEPIIQNNSKSVVVRNKQYRAVHIPHELGSNVPLMVFIHGFGGQAAQWEHQLEYFSSAANVLAVDLLGCGKSEVSNRPDDYKTESLVDDLEELLKSFPSENKVLICHSYGCCLGAFLYQRIKNTVKAMTLISVKAEMTEKEMNKRKLLKFTPDAFFDLIRALDRRGGIHSQSVNRLLHDGASVSLRTKQLRWNLQSKTFVWKNMFLRAKWIGRDDVGAIECPILLLTGQDDKICSKSDMLTVHEWCRSQNTPAPVVIPRAGHNPILENYHLVMRQNDDEHCPEIFIAKHPEIGFVIDITKDPPPYVTSDFEDSHITYIKLSTVSKIPPSREETRRFIQAAKDAWNKKPDKQIAVHCHYGFNRTGFMICCFMIEELGVSVTDAIKYFEEARKPKGI</sequence>
<evidence type="ECO:0000313" key="1">
    <source>
        <dbReference type="EMBL" id="CAG8576427.1"/>
    </source>
</evidence>
<keyword evidence="2" id="KW-1185">Reference proteome</keyword>
<evidence type="ECO:0000313" key="2">
    <source>
        <dbReference type="Proteomes" id="UP000789525"/>
    </source>
</evidence>